<dbReference type="GO" id="GO:0140359">
    <property type="term" value="F:ABC-type transporter activity"/>
    <property type="evidence" value="ECO:0007669"/>
    <property type="project" value="InterPro"/>
</dbReference>
<keyword evidence="1" id="KW-1133">Transmembrane helix</keyword>
<dbReference type="STRING" id="1048340.SAMN05444487_106162"/>
<evidence type="ECO:0000313" key="2">
    <source>
        <dbReference type="EMBL" id="SDW81111.1"/>
    </source>
</evidence>
<keyword evidence="1" id="KW-0472">Membrane</keyword>
<dbReference type="EMBL" id="FNNQ01000006">
    <property type="protein sequence ID" value="SDW81111.1"/>
    <property type="molecule type" value="Genomic_DNA"/>
</dbReference>
<dbReference type="Proteomes" id="UP000198534">
    <property type="component" value="Unassembled WGS sequence"/>
</dbReference>
<feature type="transmembrane region" description="Helical" evidence="1">
    <location>
        <begin position="105"/>
        <end position="135"/>
    </location>
</feature>
<dbReference type="Pfam" id="PF12679">
    <property type="entry name" value="ABC2_membrane_2"/>
    <property type="match status" value="1"/>
</dbReference>
<organism evidence="2 3">
    <name type="scientific">Marininema mesophilum</name>
    <dbReference type="NCBI Taxonomy" id="1048340"/>
    <lineage>
        <taxon>Bacteria</taxon>
        <taxon>Bacillati</taxon>
        <taxon>Bacillota</taxon>
        <taxon>Bacilli</taxon>
        <taxon>Bacillales</taxon>
        <taxon>Thermoactinomycetaceae</taxon>
        <taxon>Marininema</taxon>
    </lineage>
</organism>
<dbReference type="AlphaFoldDB" id="A0A1H2WKL9"/>
<dbReference type="OrthoDB" id="2943698at2"/>
<gene>
    <name evidence="2" type="ORF">SAMN05444487_106162</name>
</gene>
<feature type="transmembrane region" description="Helical" evidence="1">
    <location>
        <begin position="155"/>
        <end position="176"/>
    </location>
</feature>
<accession>A0A1H2WKL9</accession>
<name>A0A1H2WKL9_9BACL</name>
<feature type="transmembrane region" description="Helical" evidence="1">
    <location>
        <begin position="65"/>
        <end position="84"/>
    </location>
</feature>
<feature type="transmembrane region" description="Helical" evidence="1">
    <location>
        <begin position="230"/>
        <end position="249"/>
    </location>
</feature>
<keyword evidence="3" id="KW-1185">Reference proteome</keyword>
<feature type="transmembrane region" description="Helical" evidence="1">
    <location>
        <begin position="20"/>
        <end position="45"/>
    </location>
</feature>
<sequence length="256" mass="28942">MKELFLSEWERIWARKKTIVSLIIYVALLGLFATWLHRGGIGFYTPKLETSLNALNFPTFLLKETGFILALIMLPMFFVDSFNGEYSSGAYRLILIRPHSRGKLLLAKWLSMAAVVAIFLSIAFIFSHILGQILYSAPNSITFYPDGDSYSAAGAFGYSLLYYLTFFAIYLALLGIASLISSFLPNTILSFFLILATLLATFYTPDSYHYFILNGEAAFRVLNGTDTTTFISSVLGIIVGTFILVYTYWKRRNWTM</sequence>
<dbReference type="PANTHER" id="PTHR37305:SF1">
    <property type="entry name" value="MEMBRANE PROTEIN"/>
    <property type="match status" value="1"/>
</dbReference>
<dbReference type="PANTHER" id="PTHR37305">
    <property type="entry name" value="INTEGRAL MEMBRANE PROTEIN-RELATED"/>
    <property type="match status" value="1"/>
</dbReference>
<reference evidence="2 3" key="1">
    <citation type="submission" date="2016-10" db="EMBL/GenBank/DDBJ databases">
        <authorList>
            <person name="de Groot N.N."/>
        </authorList>
    </citation>
    <scope>NUCLEOTIDE SEQUENCE [LARGE SCALE GENOMIC DNA]</scope>
    <source>
        <strain evidence="2 3">DSM 45610</strain>
    </source>
</reference>
<dbReference type="RefSeq" id="WP_091738785.1">
    <property type="nucleotide sequence ID" value="NZ_FNNQ01000006.1"/>
</dbReference>
<evidence type="ECO:0000313" key="3">
    <source>
        <dbReference type="Proteomes" id="UP000198534"/>
    </source>
</evidence>
<feature type="transmembrane region" description="Helical" evidence="1">
    <location>
        <begin position="183"/>
        <end position="203"/>
    </location>
</feature>
<keyword evidence="1" id="KW-0812">Transmembrane</keyword>
<dbReference type="GO" id="GO:0005886">
    <property type="term" value="C:plasma membrane"/>
    <property type="evidence" value="ECO:0007669"/>
    <property type="project" value="UniProtKB-SubCell"/>
</dbReference>
<evidence type="ECO:0000256" key="1">
    <source>
        <dbReference type="SAM" id="Phobius"/>
    </source>
</evidence>
<protein>
    <submittedName>
        <fullName evidence="2">ABC-2 family transporter protein</fullName>
    </submittedName>
</protein>
<proteinExistence type="predicted"/>